<evidence type="ECO:0000313" key="1">
    <source>
        <dbReference type="EMBL" id="TWV52816.1"/>
    </source>
</evidence>
<evidence type="ECO:0000313" key="2">
    <source>
        <dbReference type="Proteomes" id="UP000320481"/>
    </source>
</evidence>
<name>A0A5C6JX69_9ACTN</name>
<dbReference type="InterPro" id="IPR045629">
    <property type="entry name" value="DUF6232"/>
</dbReference>
<proteinExistence type="predicted"/>
<keyword evidence="2" id="KW-1185">Reference proteome</keyword>
<comment type="caution">
    <text evidence="1">The sequence shown here is derived from an EMBL/GenBank/DDBJ whole genome shotgun (WGS) entry which is preliminary data.</text>
</comment>
<protein>
    <submittedName>
        <fullName evidence="1">Uncharacterized protein</fullName>
    </submittedName>
</protein>
<gene>
    <name evidence="1" type="ORF">FRZ03_10905</name>
</gene>
<dbReference type="RefSeq" id="WP_146464943.1">
    <property type="nucleotide sequence ID" value="NZ_VOGW01000060.1"/>
</dbReference>
<accession>A0A5C6JX69</accession>
<dbReference type="AlphaFoldDB" id="A0A5C6JX69"/>
<dbReference type="EMBL" id="VOGW01000060">
    <property type="protein sequence ID" value="TWV52816.1"/>
    <property type="molecule type" value="Genomic_DNA"/>
</dbReference>
<dbReference type="Proteomes" id="UP000320481">
    <property type="component" value="Unassembled WGS sequence"/>
</dbReference>
<sequence length="154" mass="16414">MLWIGEAAIPLRNITLVNPHIAKPDRWSAAGRLLMWLLGIVVITALELGSSGGDLRAGGSLFVLLVALACLLCKDLFARGKPVLAVETAGGAQLVVTLPSLDELQRIAGQIVHAINHPEAEFTEIVHQYHSNNTNNYGPVVNMSGGRGNTGFKL</sequence>
<organism evidence="1 2">
    <name type="scientific">Streptomyces misionensis</name>
    <dbReference type="NCBI Taxonomy" id="67331"/>
    <lineage>
        <taxon>Bacteria</taxon>
        <taxon>Bacillati</taxon>
        <taxon>Actinomycetota</taxon>
        <taxon>Actinomycetes</taxon>
        <taxon>Kitasatosporales</taxon>
        <taxon>Streptomycetaceae</taxon>
        <taxon>Streptomyces</taxon>
    </lineage>
</organism>
<reference evidence="1" key="1">
    <citation type="journal article" date="2019" name="Microbiol. Resour. Announc.">
        <title>Draft Genomic Sequences of Streptomyces misionensis and Streptomyces albidoflavus, bacteria applied for phytopathogen biocontrol.</title>
        <authorList>
            <person name="Pylro V."/>
            <person name="Dias A."/>
            <person name="Andreote F."/>
            <person name="Varani A."/>
            <person name="Andreote C."/>
            <person name="Bernardo E."/>
            <person name="Martins T."/>
        </authorList>
    </citation>
    <scope>NUCLEOTIDE SEQUENCE [LARGE SCALE GENOMIC DNA]</scope>
    <source>
        <strain evidence="1">66</strain>
    </source>
</reference>
<dbReference type="Pfam" id="PF19744">
    <property type="entry name" value="DUF6232"/>
    <property type="match status" value="1"/>
</dbReference>